<protein>
    <submittedName>
        <fullName evidence="1 3">Uncharacterized protein</fullName>
    </submittedName>
</protein>
<keyword evidence="2" id="KW-1185">Reference proteome</keyword>
<reference evidence="1 2" key="2">
    <citation type="submission" date="2018-11" db="EMBL/GenBank/DDBJ databases">
        <authorList>
            <consortium name="Pathogen Informatics"/>
        </authorList>
    </citation>
    <scope>NUCLEOTIDE SEQUENCE [LARGE SCALE GENOMIC DNA]</scope>
</reference>
<evidence type="ECO:0000313" key="2">
    <source>
        <dbReference type="Proteomes" id="UP000271098"/>
    </source>
</evidence>
<name>A0A183D4T4_9BILA</name>
<reference evidence="3" key="1">
    <citation type="submission" date="2016-06" db="UniProtKB">
        <authorList>
            <consortium name="WormBaseParasite"/>
        </authorList>
    </citation>
    <scope>IDENTIFICATION</scope>
</reference>
<evidence type="ECO:0000313" key="3">
    <source>
        <dbReference type="WBParaSite" id="GPUH_0000373201-mRNA-1"/>
    </source>
</evidence>
<evidence type="ECO:0000313" key="1">
    <source>
        <dbReference type="EMBL" id="VDK40711.1"/>
    </source>
</evidence>
<sequence length="182" mass="21272">MSRYDDLWSVYYISVENMVGQLPWRHVEGKAEESSPPASLVVLYRHLRRSSFYCEPEYENFVKEINLDLNQRHFKEGYSLLDWQADLLMVSGSKNDTKYIRVQHNHIRMSPSGLAAGKTSEKGGETNGYQSYDNFGARNHRHLVEPCHCNKDKANAKRNDANNRLTENDDRSYYFIRPFIKS</sequence>
<dbReference type="EMBL" id="UYRT01006545">
    <property type="protein sequence ID" value="VDK40711.1"/>
    <property type="molecule type" value="Genomic_DNA"/>
</dbReference>
<dbReference type="Gene3D" id="1.10.510.10">
    <property type="entry name" value="Transferase(Phosphotransferase) domain 1"/>
    <property type="match status" value="1"/>
</dbReference>
<dbReference type="AlphaFoldDB" id="A0A183D4T4"/>
<dbReference type="WBParaSite" id="GPUH_0000373201-mRNA-1">
    <property type="protein sequence ID" value="GPUH_0000373201-mRNA-1"/>
    <property type="gene ID" value="GPUH_0000373201"/>
</dbReference>
<accession>A0A183D4T4</accession>
<gene>
    <name evidence="1" type="ORF">GPUH_LOCUS3726</name>
</gene>
<organism evidence="3">
    <name type="scientific">Gongylonema pulchrum</name>
    <dbReference type="NCBI Taxonomy" id="637853"/>
    <lineage>
        <taxon>Eukaryota</taxon>
        <taxon>Metazoa</taxon>
        <taxon>Ecdysozoa</taxon>
        <taxon>Nematoda</taxon>
        <taxon>Chromadorea</taxon>
        <taxon>Rhabditida</taxon>
        <taxon>Spirurina</taxon>
        <taxon>Spiruromorpha</taxon>
        <taxon>Spiruroidea</taxon>
        <taxon>Gongylonematidae</taxon>
        <taxon>Gongylonema</taxon>
    </lineage>
</organism>
<dbReference type="OrthoDB" id="2687620at2759"/>
<dbReference type="Proteomes" id="UP000271098">
    <property type="component" value="Unassembled WGS sequence"/>
</dbReference>
<proteinExistence type="predicted"/>